<evidence type="ECO:0000256" key="1">
    <source>
        <dbReference type="ARBA" id="ARBA00022491"/>
    </source>
</evidence>
<evidence type="ECO:0000313" key="6">
    <source>
        <dbReference type="EMBL" id="KYD04471.1"/>
    </source>
</evidence>
<keyword evidence="3" id="KW-0238">DNA-binding</keyword>
<dbReference type="GO" id="GO:0003677">
    <property type="term" value="F:DNA binding"/>
    <property type="evidence" value="ECO:0007669"/>
    <property type="project" value="UniProtKB-KW"/>
</dbReference>
<comment type="caution">
    <text evidence="6">The sequence shown here is derived from an EMBL/GenBank/DDBJ whole genome shotgun (WGS) entry which is preliminary data.</text>
</comment>
<dbReference type="PANTHER" id="PTHR44846:SF5">
    <property type="entry name" value="HTH-TYPE TRANSCRIPTIONAL REGULATOR GMUR"/>
    <property type="match status" value="1"/>
</dbReference>
<dbReference type="Proteomes" id="UP000075455">
    <property type="component" value="Unassembled WGS sequence"/>
</dbReference>
<dbReference type="STRING" id="81408.B4119_0217"/>
<dbReference type="PANTHER" id="PTHR44846">
    <property type="entry name" value="MANNOSYL-D-GLYCERATE TRANSPORT/METABOLISM SYSTEM REPRESSOR MNGR-RELATED"/>
    <property type="match status" value="1"/>
</dbReference>
<evidence type="ECO:0000256" key="4">
    <source>
        <dbReference type="ARBA" id="ARBA00023163"/>
    </source>
</evidence>
<protein>
    <recommendedName>
        <fullName evidence="5">HTH gntR-type domain-containing protein</fullName>
    </recommendedName>
</protein>
<gene>
    <name evidence="6" type="ORF">B4119_0217</name>
</gene>
<dbReference type="EMBL" id="LQYS01000132">
    <property type="protein sequence ID" value="KYD04471.1"/>
    <property type="molecule type" value="Genomic_DNA"/>
</dbReference>
<evidence type="ECO:0000256" key="2">
    <source>
        <dbReference type="ARBA" id="ARBA00023015"/>
    </source>
</evidence>
<evidence type="ECO:0000259" key="5">
    <source>
        <dbReference type="PROSITE" id="PS50949"/>
    </source>
</evidence>
<keyword evidence="2" id="KW-0805">Transcription regulation</keyword>
<dbReference type="GO" id="GO:0003700">
    <property type="term" value="F:DNA-binding transcription factor activity"/>
    <property type="evidence" value="ECO:0007669"/>
    <property type="project" value="InterPro"/>
</dbReference>
<dbReference type="InterPro" id="IPR036388">
    <property type="entry name" value="WH-like_DNA-bd_sf"/>
</dbReference>
<feature type="domain" description="HTH gntR-type" evidence="5">
    <location>
        <begin position="1"/>
        <end position="69"/>
    </location>
</feature>
<dbReference type="eggNOG" id="COG2188">
    <property type="taxonomic scope" value="Bacteria"/>
</dbReference>
<dbReference type="PRINTS" id="PR00035">
    <property type="entry name" value="HTHGNTR"/>
</dbReference>
<dbReference type="SUPFAM" id="SSF46785">
    <property type="entry name" value="Winged helix' DNA-binding domain"/>
    <property type="match status" value="1"/>
</dbReference>
<proteinExistence type="predicted"/>
<dbReference type="Gene3D" id="1.10.10.10">
    <property type="entry name" value="Winged helix-like DNA-binding domain superfamily/Winged helix DNA-binding domain"/>
    <property type="match status" value="1"/>
</dbReference>
<dbReference type="PROSITE" id="PS50949">
    <property type="entry name" value="HTH_GNTR"/>
    <property type="match status" value="1"/>
</dbReference>
<reference evidence="6 7" key="1">
    <citation type="submission" date="2016-01" db="EMBL/GenBank/DDBJ databases">
        <title>Draft Genome Sequences of Seven Thermophilic Sporeformers Isolated from Foods.</title>
        <authorList>
            <person name="Berendsen E.M."/>
            <person name="Wells-Bennik M.H."/>
            <person name="Krawcyk A.O."/>
            <person name="De Jong A."/>
            <person name="Holsappel S."/>
            <person name="Eijlander R.T."/>
            <person name="Kuipers O.P."/>
        </authorList>
    </citation>
    <scope>NUCLEOTIDE SEQUENCE [LARGE SCALE GENOMIC DNA]</scope>
    <source>
        <strain evidence="6 7">B4119</strain>
    </source>
</reference>
<dbReference type="Pfam" id="PF00392">
    <property type="entry name" value="GntR"/>
    <property type="match status" value="1"/>
</dbReference>
<dbReference type="InterPro" id="IPR000524">
    <property type="entry name" value="Tscrpt_reg_HTH_GntR"/>
</dbReference>
<dbReference type="FunFam" id="3.40.1410.10:FF:000008">
    <property type="entry name" value="Transcriptional regulator, GntR family"/>
    <property type="match status" value="1"/>
</dbReference>
<dbReference type="SMART" id="SM00866">
    <property type="entry name" value="UTRA"/>
    <property type="match status" value="1"/>
</dbReference>
<dbReference type="Pfam" id="PF07702">
    <property type="entry name" value="UTRA"/>
    <property type="match status" value="1"/>
</dbReference>
<dbReference type="SUPFAM" id="SSF64288">
    <property type="entry name" value="Chorismate lyase-like"/>
    <property type="match status" value="1"/>
</dbReference>
<dbReference type="InterPro" id="IPR011663">
    <property type="entry name" value="UTRA"/>
</dbReference>
<name>A0A150KWI1_9BACL</name>
<evidence type="ECO:0000313" key="7">
    <source>
        <dbReference type="Proteomes" id="UP000075455"/>
    </source>
</evidence>
<dbReference type="InterPro" id="IPR028978">
    <property type="entry name" value="Chorismate_lyase_/UTRA_dom_sf"/>
</dbReference>
<keyword evidence="1" id="KW-0678">Repressor</keyword>
<accession>A0A150KWI1</accession>
<dbReference type="InterPro" id="IPR050679">
    <property type="entry name" value="Bact_HTH_transcr_reg"/>
</dbReference>
<keyword evidence="4" id="KW-0804">Transcription</keyword>
<sequence length="236" mass="27454">MTKYREIANDIRSKILKGIYKKNEQLPFEKELCEKYHASKMTVKKALDLLVAEGLIVKKRGSGTFVKDIQTQEMQRMMLSNQFRGFTATYADRKVSSIVLDFSVISAPERVATYLNIQKDSFVYAIRRVRCVDDQPLVIESMYMPIHVITGLKKEHLEASVYKYIEEDLGLKIQSAHRTIRVRKSTAEEQRHLHMQEHDPVAEVEQVAFLDNGQAFEYSLSVHRYDAFEFKTVILR</sequence>
<dbReference type="SMART" id="SM00345">
    <property type="entry name" value="HTH_GNTR"/>
    <property type="match status" value="1"/>
</dbReference>
<dbReference type="Gene3D" id="3.40.1410.10">
    <property type="entry name" value="Chorismate lyase-like"/>
    <property type="match status" value="1"/>
</dbReference>
<organism evidence="6 7">
    <name type="scientific">Saccharococcus caldoxylosilyticus</name>
    <dbReference type="NCBI Taxonomy" id="81408"/>
    <lineage>
        <taxon>Bacteria</taxon>
        <taxon>Bacillati</taxon>
        <taxon>Bacillota</taxon>
        <taxon>Bacilli</taxon>
        <taxon>Bacillales</taxon>
        <taxon>Anoxybacillaceae</taxon>
        <taxon>Saccharococcus</taxon>
    </lineage>
</organism>
<dbReference type="InterPro" id="IPR036390">
    <property type="entry name" value="WH_DNA-bd_sf"/>
</dbReference>
<dbReference type="FunFam" id="1.10.10.10:FF:000079">
    <property type="entry name" value="GntR family transcriptional regulator"/>
    <property type="match status" value="1"/>
</dbReference>
<evidence type="ECO:0000256" key="3">
    <source>
        <dbReference type="ARBA" id="ARBA00023125"/>
    </source>
</evidence>
<dbReference type="AlphaFoldDB" id="A0A150KWI1"/>
<dbReference type="GO" id="GO:0045892">
    <property type="term" value="P:negative regulation of DNA-templated transcription"/>
    <property type="evidence" value="ECO:0007669"/>
    <property type="project" value="TreeGrafter"/>
</dbReference>
<dbReference type="PATRIC" id="fig|81408.3.peg.2127"/>
<dbReference type="CDD" id="cd07377">
    <property type="entry name" value="WHTH_GntR"/>
    <property type="match status" value="1"/>
</dbReference>